<feature type="domain" description="Peptidoglycan binding" evidence="2">
    <location>
        <begin position="96"/>
        <end position="178"/>
    </location>
</feature>
<proteinExistence type="predicted"/>
<dbReference type="InterPro" id="IPR008565">
    <property type="entry name" value="TtsA-like_GH18_dom"/>
</dbReference>
<evidence type="ECO:0000259" key="1">
    <source>
        <dbReference type="Pfam" id="PF05838"/>
    </source>
</evidence>
<dbReference type="EMBL" id="CP013070">
    <property type="protein sequence ID" value="APL94077.1"/>
    <property type="molecule type" value="Genomic_DNA"/>
</dbReference>
<reference evidence="3 4" key="1">
    <citation type="journal article" date="2012" name="J. Bacteriol.">
        <title>Genome sequence of Sphingobium indicum B90A, a hexachlorocyclohexane-degrading bacterium.</title>
        <authorList>
            <person name="Anand S."/>
            <person name="Sangwan N."/>
            <person name="Lata P."/>
            <person name="Kaur J."/>
            <person name="Dua A."/>
            <person name="Singh A.K."/>
            <person name="Verma M."/>
            <person name="Kaur J."/>
            <person name="Khurana J.P."/>
            <person name="Khurana P."/>
            <person name="Mathur S."/>
            <person name="Lal R."/>
        </authorList>
    </citation>
    <scope>NUCLEOTIDE SEQUENCE [LARGE SCALE GENOMIC DNA]</scope>
    <source>
        <strain evidence="4">DSM 16412 / CCM 7286 / MTCC 6364 / B90A</strain>
    </source>
</reference>
<dbReference type="Gene3D" id="1.20.141.10">
    <property type="entry name" value="Chitosanase, subunit A, domain 1"/>
    <property type="match status" value="1"/>
</dbReference>
<protein>
    <submittedName>
        <fullName evidence="3">Uncharacterized protein</fullName>
    </submittedName>
</protein>
<evidence type="ECO:0000259" key="2">
    <source>
        <dbReference type="Pfam" id="PF09374"/>
    </source>
</evidence>
<evidence type="ECO:0000313" key="3">
    <source>
        <dbReference type="EMBL" id="APL94077.1"/>
    </source>
</evidence>
<dbReference type="SUPFAM" id="SSF53955">
    <property type="entry name" value="Lysozyme-like"/>
    <property type="match status" value="1"/>
</dbReference>
<dbReference type="InterPro" id="IPR018537">
    <property type="entry name" value="Peptidoglycan-bd_3"/>
</dbReference>
<dbReference type="CDD" id="cd13926">
    <property type="entry name" value="N-acetylmuramidase_GH108"/>
    <property type="match status" value="1"/>
</dbReference>
<gene>
    <name evidence="3" type="ORF">SIDU_05925</name>
</gene>
<dbReference type="AlphaFoldDB" id="A0A1L5BMT2"/>
<dbReference type="Pfam" id="PF05838">
    <property type="entry name" value="Glyco_hydro_108"/>
    <property type="match status" value="1"/>
</dbReference>
<name>A0A1L5BMT2_SPHIB</name>
<evidence type="ECO:0000313" key="4">
    <source>
        <dbReference type="Proteomes" id="UP000004550"/>
    </source>
</evidence>
<dbReference type="Pfam" id="PF09374">
    <property type="entry name" value="PG_binding_3"/>
    <property type="match status" value="1"/>
</dbReference>
<dbReference type="Proteomes" id="UP000004550">
    <property type="component" value="Chromosome"/>
</dbReference>
<organism evidence="3 4">
    <name type="scientific">Sphingobium indicum (strain DSM 16412 / CCM 7286 / MTCC 6364 / B90A)</name>
    <dbReference type="NCBI Taxonomy" id="861109"/>
    <lineage>
        <taxon>Bacteria</taxon>
        <taxon>Pseudomonadati</taxon>
        <taxon>Pseudomonadota</taxon>
        <taxon>Alphaproteobacteria</taxon>
        <taxon>Sphingomonadales</taxon>
        <taxon>Sphingomonadaceae</taxon>
        <taxon>Sphingobium</taxon>
    </lineage>
</organism>
<dbReference type="KEGG" id="sinb:SIDU_05925"/>
<feature type="domain" description="TtsA-like Glycoside hydrolase family 108" evidence="1">
    <location>
        <begin position="8"/>
        <end position="90"/>
    </location>
</feature>
<dbReference type="InterPro" id="IPR023346">
    <property type="entry name" value="Lysozyme-like_dom_sf"/>
</dbReference>
<dbReference type="RefSeq" id="WP_007685873.1">
    <property type="nucleotide sequence ID" value="NZ_CP013070.1"/>
</dbReference>
<sequence>MNVDKLIDDVIRREGGYSNHPADRGGPTNWGITEQVARAYGFLADMKTLPRSAAVNIYKTRYWTGPKFDQVAALCPAIGDELFDTGINMGVAAAGRFLQRALNVLNRGAVDYPDVPVDGNVGPVTLAALKGFIAKRGAAGGEVLRKVLDGLQCGRYVEIAEENPSQESFVYGWIANRVGQP</sequence>
<accession>A0A1L5BMT2</accession>